<dbReference type="EMBL" id="CP055898">
    <property type="protein sequence ID" value="QKX54187.1"/>
    <property type="molecule type" value="Genomic_DNA"/>
</dbReference>
<dbReference type="KEGG" id="trg:TRUGW13939_01271"/>
<feature type="compositionally biased region" description="Polar residues" evidence="1">
    <location>
        <begin position="9"/>
        <end position="19"/>
    </location>
</feature>
<dbReference type="AlphaFoldDB" id="A0A7H8QJS2"/>
<evidence type="ECO:0000256" key="1">
    <source>
        <dbReference type="SAM" id="MobiDB-lite"/>
    </source>
</evidence>
<keyword evidence="3" id="KW-1185">Reference proteome</keyword>
<reference evidence="3" key="1">
    <citation type="submission" date="2020-06" db="EMBL/GenBank/DDBJ databases">
        <title>A chromosome-scale genome assembly of Talaromyces rugulosus W13939.</title>
        <authorList>
            <person name="Wang B."/>
            <person name="Guo L."/>
            <person name="Ye K."/>
            <person name="Wang L."/>
        </authorList>
    </citation>
    <scope>NUCLEOTIDE SEQUENCE [LARGE SCALE GENOMIC DNA]</scope>
    <source>
        <strain evidence="3">W13939</strain>
    </source>
</reference>
<dbReference type="Proteomes" id="UP000509510">
    <property type="component" value="Chromosome I"/>
</dbReference>
<organism evidence="2 3">
    <name type="scientific">Talaromyces rugulosus</name>
    <name type="common">Penicillium rugulosum</name>
    <dbReference type="NCBI Taxonomy" id="121627"/>
    <lineage>
        <taxon>Eukaryota</taxon>
        <taxon>Fungi</taxon>
        <taxon>Dikarya</taxon>
        <taxon>Ascomycota</taxon>
        <taxon>Pezizomycotina</taxon>
        <taxon>Eurotiomycetes</taxon>
        <taxon>Eurotiomycetidae</taxon>
        <taxon>Eurotiales</taxon>
        <taxon>Trichocomaceae</taxon>
        <taxon>Talaromyces</taxon>
        <taxon>Talaromyces sect. Islandici</taxon>
    </lineage>
</organism>
<feature type="compositionally biased region" description="Basic and acidic residues" evidence="1">
    <location>
        <begin position="41"/>
        <end position="50"/>
    </location>
</feature>
<protein>
    <submittedName>
        <fullName evidence="2">Uncharacterized protein</fullName>
    </submittedName>
</protein>
<feature type="region of interest" description="Disordered" evidence="1">
    <location>
        <begin position="1"/>
        <end position="77"/>
    </location>
</feature>
<gene>
    <name evidence="2" type="ORF">TRUGW13939_01271</name>
</gene>
<proteinExistence type="predicted"/>
<name>A0A7H8QJS2_TALRU</name>
<feature type="compositionally biased region" description="Basic and acidic residues" evidence="1">
    <location>
        <begin position="58"/>
        <end position="67"/>
    </location>
</feature>
<dbReference type="GeneID" id="55988784"/>
<dbReference type="RefSeq" id="XP_035340366.1">
    <property type="nucleotide sequence ID" value="XM_035484473.1"/>
</dbReference>
<evidence type="ECO:0000313" key="3">
    <source>
        <dbReference type="Proteomes" id="UP000509510"/>
    </source>
</evidence>
<accession>A0A7H8QJS2</accession>
<evidence type="ECO:0000313" key="2">
    <source>
        <dbReference type="EMBL" id="QKX54187.1"/>
    </source>
</evidence>
<sequence length="77" mass="8225">MSIGETPVANGQSTENGQPSKPEDQQQKPESVMGVCGSTGGDDRDDRDGPHSGPFQPEPERPVRDEDLLNVGSQFNS</sequence>